<dbReference type="Gene3D" id="3.40.50.2300">
    <property type="match status" value="1"/>
</dbReference>
<organism evidence="6 8">
    <name type="scientific">Geotoga petraea</name>
    <dbReference type="NCBI Taxonomy" id="28234"/>
    <lineage>
        <taxon>Bacteria</taxon>
        <taxon>Thermotogati</taxon>
        <taxon>Thermotogota</taxon>
        <taxon>Thermotogae</taxon>
        <taxon>Petrotogales</taxon>
        <taxon>Petrotogaceae</taxon>
        <taxon>Geotoga</taxon>
    </lineage>
</organism>
<feature type="domain" description="Response regulatory" evidence="5">
    <location>
        <begin position="3"/>
        <end position="120"/>
    </location>
</feature>
<keyword evidence="8" id="KW-1185">Reference proteome</keyword>
<reference evidence="7 9" key="2">
    <citation type="submission" date="2019-04" db="EMBL/GenBank/DDBJ databases">
        <title>Draft genome sequence data and analysis of a Fermenting Bacterium, Geotoga petraea strain HO-Geo1, isolated from heavy-oil petroleum reservoir in Russia.</title>
        <authorList>
            <person name="Grouzdev D.S."/>
            <person name="Semenova E.M."/>
            <person name="Sokolova D.S."/>
            <person name="Tourova T.P."/>
            <person name="Poltaraus A.B."/>
            <person name="Nazina T.N."/>
        </authorList>
    </citation>
    <scope>NUCLEOTIDE SEQUENCE [LARGE SCALE GENOMIC DNA]</scope>
    <source>
        <strain evidence="7 9">HO-Geo1</strain>
    </source>
</reference>
<dbReference type="CDD" id="cd06170">
    <property type="entry name" value="LuxR_C_like"/>
    <property type="match status" value="1"/>
</dbReference>
<evidence type="ECO:0000259" key="4">
    <source>
        <dbReference type="PROSITE" id="PS50043"/>
    </source>
</evidence>
<dbReference type="InterPro" id="IPR058245">
    <property type="entry name" value="NreC/VraR/RcsB-like_REC"/>
</dbReference>
<protein>
    <submittedName>
        <fullName evidence="6">DNA-binding response regulator, NarL/FixJ family, contains REC and HTH domains</fullName>
    </submittedName>
    <submittedName>
        <fullName evidence="7">Response regulator transcription factor</fullName>
    </submittedName>
</protein>
<dbReference type="SMART" id="SM00448">
    <property type="entry name" value="REC"/>
    <property type="match status" value="1"/>
</dbReference>
<accession>A0A1G6PZP3</accession>
<evidence type="ECO:0000259" key="5">
    <source>
        <dbReference type="PROSITE" id="PS50110"/>
    </source>
</evidence>
<evidence type="ECO:0000313" key="8">
    <source>
        <dbReference type="Proteomes" id="UP000199322"/>
    </source>
</evidence>
<dbReference type="Pfam" id="PF00196">
    <property type="entry name" value="GerE"/>
    <property type="match status" value="1"/>
</dbReference>
<reference evidence="6 8" key="1">
    <citation type="submission" date="2016-10" db="EMBL/GenBank/DDBJ databases">
        <authorList>
            <person name="de Groot N.N."/>
        </authorList>
    </citation>
    <scope>NUCLEOTIDE SEQUENCE [LARGE SCALE GENOMIC DNA]</scope>
    <source>
        <strain evidence="6 8">WG14</strain>
    </source>
</reference>
<dbReference type="AlphaFoldDB" id="A0A1G6PZP3"/>
<dbReference type="Proteomes" id="UP000297288">
    <property type="component" value="Unassembled WGS sequence"/>
</dbReference>
<dbReference type="GO" id="GO:0003677">
    <property type="term" value="F:DNA binding"/>
    <property type="evidence" value="ECO:0007669"/>
    <property type="project" value="UniProtKB-KW"/>
</dbReference>
<dbReference type="GO" id="GO:0000160">
    <property type="term" value="P:phosphorelay signal transduction system"/>
    <property type="evidence" value="ECO:0007669"/>
    <property type="project" value="InterPro"/>
</dbReference>
<keyword evidence="2 6" id="KW-0238">DNA-binding</keyword>
<dbReference type="Proteomes" id="UP000199322">
    <property type="component" value="Unassembled WGS sequence"/>
</dbReference>
<dbReference type="CDD" id="cd17535">
    <property type="entry name" value="REC_NarL-like"/>
    <property type="match status" value="1"/>
</dbReference>
<dbReference type="STRING" id="28234.SAMN04488588_1942"/>
<gene>
    <name evidence="7" type="ORF">E4650_09290</name>
    <name evidence="6" type="ORF">SAMN04488588_1942</name>
</gene>
<dbReference type="GO" id="GO:0006355">
    <property type="term" value="P:regulation of DNA-templated transcription"/>
    <property type="evidence" value="ECO:0007669"/>
    <property type="project" value="InterPro"/>
</dbReference>
<keyword evidence="1 3" id="KW-0597">Phosphoprotein</keyword>
<evidence type="ECO:0000313" key="7">
    <source>
        <dbReference type="EMBL" id="TGG86831.1"/>
    </source>
</evidence>
<dbReference type="PROSITE" id="PS50110">
    <property type="entry name" value="RESPONSE_REGULATORY"/>
    <property type="match status" value="1"/>
</dbReference>
<dbReference type="PRINTS" id="PR00038">
    <property type="entry name" value="HTHLUXR"/>
</dbReference>
<proteinExistence type="predicted"/>
<dbReference type="PROSITE" id="PS00622">
    <property type="entry name" value="HTH_LUXR_1"/>
    <property type="match status" value="1"/>
</dbReference>
<dbReference type="SMART" id="SM00421">
    <property type="entry name" value="HTH_LUXR"/>
    <property type="match status" value="1"/>
</dbReference>
<dbReference type="PANTHER" id="PTHR43214">
    <property type="entry name" value="TWO-COMPONENT RESPONSE REGULATOR"/>
    <property type="match status" value="1"/>
</dbReference>
<evidence type="ECO:0000313" key="6">
    <source>
        <dbReference type="EMBL" id="SDC85006.1"/>
    </source>
</evidence>
<dbReference type="InterPro" id="IPR001789">
    <property type="entry name" value="Sig_transdc_resp-reg_receiver"/>
</dbReference>
<dbReference type="InterPro" id="IPR016032">
    <property type="entry name" value="Sig_transdc_resp-reg_C-effctor"/>
</dbReference>
<dbReference type="InterPro" id="IPR011006">
    <property type="entry name" value="CheY-like_superfamily"/>
</dbReference>
<dbReference type="OrthoDB" id="509129at2"/>
<dbReference type="PROSITE" id="PS50043">
    <property type="entry name" value="HTH_LUXR_2"/>
    <property type="match status" value="1"/>
</dbReference>
<feature type="domain" description="HTH luxR-type" evidence="4">
    <location>
        <begin position="152"/>
        <end position="217"/>
    </location>
</feature>
<dbReference type="EMBL" id="SRME01000007">
    <property type="protein sequence ID" value="TGG86831.1"/>
    <property type="molecule type" value="Genomic_DNA"/>
</dbReference>
<dbReference type="SUPFAM" id="SSF52172">
    <property type="entry name" value="CheY-like"/>
    <property type="match status" value="1"/>
</dbReference>
<evidence type="ECO:0000313" key="9">
    <source>
        <dbReference type="Proteomes" id="UP000297288"/>
    </source>
</evidence>
<dbReference type="EMBL" id="FMYV01000009">
    <property type="protein sequence ID" value="SDC85006.1"/>
    <property type="molecule type" value="Genomic_DNA"/>
</dbReference>
<evidence type="ECO:0000256" key="1">
    <source>
        <dbReference type="ARBA" id="ARBA00022553"/>
    </source>
</evidence>
<evidence type="ECO:0000256" key="3">
    <source>
        <dbReference type="PROSITE-ProRule" id="PRU00169"/>
    </source>
</evidence>
<evidence type="ECO:0000256" key="2">
    <source>
        <dbReference type="ARBA" id="ARBA00023125"/>
    </source>
</evidence>
<dbReference type="SUPFAM" id="SSF46894">
    <property type="entry name" value="C-terminal effector domain of the bipartite response regulators"/>
    <property type="match status" value="1"/>
</dbReference>
<dbReference type="InterPro" id="IPR000792">
    <property type="entry name" value="Tscrpt_reg_LuxR_C"/>
</dbReference>
<dbReference type="PANTHER" id="PTHR43214:SF40">
    <property type="entry name" value="TRANSCRIPTIONAL REGULATORY PROTEIN LNRK"/>
    <property type="match status" value="1"/>
</dbReference>
<sequence>MIKVMLVDDQDLIREGIKMILSLCEEIEVVDEAANGKEAFEKVKKNKDIDVILMDIKMPEMNGVEATKKIKELENSPKVVILTTFKDDEYLFEALKNGADGYILKDVKSDEIVEAIKTVYSGNMLLRSEMAEKILKFINGINKEEKKKEVSISGPYESLTQREVEIAVLISEGKSNKEISETLYITEGTVKNHLTRILAKLQLRDRTQLALYVNKHTN</sequence>
<dbReference type="Pfam" id="PF00072">
    <property type="entry name" value="Response_reg"/>
    <property type="match status" value="1"/>
</dbReference>
<feature type="modified residue" description="4-aspartylphosphate" evidence="3">
    <location>
        <position position="55"/>
    </location>
</feature>
<dbReference type="InterPro" id="IPR039420">
    <property type="entry name" value="WalR-like"/>
</dbReference>
<dbReference type="RefSeq" id="WP_091405375.1">
    <property type="nucleotide sequence ID" value="NZ_FMYV01000009.1"/>
</dbReference>
<name>A0A1G6PZP3_9BACT</name>